<dbReference type="Pfam" id="PF01522">
    <property type="entry name" value="Polysacc_deac_1"/>
    <property type="match status" value="2"/>
</dbReference>
<proteinExistence type="inferred from homology"/>
<evidence type="ECO:0000256" key="4">
    <source>
        <dbReference type="ARBA" id="ARBA00022729"/>
    </source>
</evidence>
<dbReference type="Gene3D" id="3.20.20.370">
    <property type="entry name" value="Glycoside hydrolase/deacetylase"/>
    <property type="match status" value="1"/>
</dbReference>
<keyword evidence="4" id="KW-0732">Signal</keyword>
<feature type="domain" description="NodB homology" evidence="6">
    <location>
        <begin position="99"/>
        <end position="346"/>
    </location>
</feature>
<evidence type="ECO:0000256" key="1">
    <source>
        <dbReference type="ARBA" id="ARBA00003236"/>
    </source>
</evidence>
<dbReference type="InterPro" id="IPR051398">
    <property type="entry name" value="Polysacch_Deacetylase"/>
</dbReference>
<comment type="caution">
    <text evidence="7">The sequence shown here is derived from an EMBL/GenBank/DDBJ whole genome shotgun (WGS) entry which is preliminary data.</text>
</comment>
<dbReference type="PANTHER" id="PTHR34216">
    <property type="match status" value="1"/>
</dbReference>
<reference evidence="7 8" key="1">
    <citation type="submission" date="2020-07" db="EMBL/GenBank/DDBJ databases">
        <authorList>
            <person name="Sun Q."/>
        </authorList>
    </citation>
    <scope>NUCLEOTIDE SEQUENCE [LARGE SCALE GENOMIC DNA]</scope>
    <source>
        <strain evidence="7 8">WYCCWR 11317</strain>
    </source>
</reference>
<evidence type="ECO:0000256" key="3">
    <source>
        <dbReference type="ARBA" id="ARBA00020071"/>
    </source>
</evidence>
<protein>
    <recommendedName>
        <fullName evidence="3">Chitooligosaccharide deacetylase</fullName>
    </recommendedName>
    <alternativeName>
        <fullName evidence="5">Nodulation protein B</fullName>
    </alternativeName>
</protein>
<sequence length="346" mass="38309">MTGQFKRLGKRLAIGAGLEFSWLLASVGLMRQARGRGVVFTLHHVRPHLPQAFEPNAHLEITPRFLDAALRQLRREGYHFVPLDQVPALLAEPEGGAKPFAAFTLDDGYSNNLEHALPVFERHQAPFTVFVAKGFAEGSHSIWWETLAVLLRQVAEIRFDFGRGRERLALDSPQQQWQAFDRFAAYIHGSDEARAVAAIDLLARENGIEPTNIVRELVMGPGELQWLAAHPLATLGAHTISHRALARLPEAEARIEMQVSADYVEAVTGIRPETIAYPYGTPQAATAREARIARNLGFTLAVTTQPGQPSAQLTGYLPRISLNGFYQKRRYVSALASGIPLKLMGR</sequence>
<accession>A0ABR6AHE4</accession>
<dbReference type="PROSITE" id="PS51677">
    <property type="entry name" value="NODB"/>
    <property type="match status" value="1"/>
</dbReference>
<dbReference type="InterPro" id="IPR002509">
    <property type="entry name" value="NODB_dom"/>
</dbReference>
<evidence type="ECO:0000313" key="7">
    <source>
        <dbReference type="EMBL" id="MBA5806052.1"/>
    </source>
</evidence>
<dbReference type="CDD" id="cd10968">
    <property type="entry name" value="CE4_Mlr8448_like_5s"/>
    <property type="match status" value="1"/>
</dbReference>
<dbReference type="SUPFAM" id="SSF88713">
    <property type="entry name" value="Glycoside hydrolase/deacetylase"/>
    <property type="match status" value="1"/>
</dbReference>
<evidence type="ECO:0000313" key="8">
    <source>
        <dbReference type="Proteomes" id="UP000539787"/>
    </source>
</evidence>
<gene>
    <name evidence="7" type="ORF">HX902_31025</name>
</gene>
<dbReference type="InterPro" id="IPR011330">
    <property type="entry name" value="Glyco_hydro/deAcase_b/a-brl"/>
</dbReference>
<organism evidence="7 8">
    <name type="scientific">Rhizobium changzhiense</name>
    <dbReference type="NCBI Taxonomy" id="2692317"/>
    <lineage>
        <taxon>Bacteria</taxon>
        <taxon>Pseudomonadati</taxon>
        <taxon>Pseudomonadota</taxon>
        <taxon>Alphaproteobacteria</taxon>
        <taxon>Hyphomicrobiales</taxon>
        <taxon>Rhizobiaceae</taxon>
        <taxon>Rhizobium/Agrobacterium group</taxon>
        <taxon>Rhizobium</taxon>
    </lineage>
</organism>
<evidence type="ECO:0000256" key="5">
    <source>
        <dbReference type="ARBA" id="ARBA00032976"/>
    </source>
</evidence>
<comment type="similarity">
    <text evidence="2">Belongs to the polysaccharide deacetylase family.</text>
</comment>
<dbReference type="RefSeq" id="WP_182211697.1">
    <property type="nucleotide sequence ID" value="NZ_JACGBJ010000028.1"/>
</dbReference>
<comment type="function">
    <text evidence="1">Is involved in generating a small heat-stable compound (Nod), an acylated oligomer of N-acetylglucosamine, that stimulates mitosis in various plant protoplasts.</text>
</comment>
<evidence type="ECO:0000256" key="2">
    <source>
        <dbReference type="ARBA" id="ARBA00010973"/>
    </source>
</evidence>
<dbReference type="Proteomes" id="UP000539787">
    <property type="component" value="Unassembled WGS sequence"/>
</dbReference>
<keyword evidence="8" id="KW-1185">Reference proteome</keyword>
<dbReference type="EMBL" id="JACGBJ010000028">
    <property type="protein sequence ID" value="MBA5806052.1"/>
    <property type="molecule type" value="Genomic_DNA"/>
</dbReference>
<dbReference type="PANTHER" id="PTHR34216:SF7">
    <property type="entry name" value="POLY-BETA-1,6-N-ACETYL-D-GLUCOSAMINE N-DEACETYLASE"/>
    <property type="match status" value="1"/>
</dbReference>
<evidence type="ECO:0000259" key="6">
    <source>
        <dbReference type="PROSITE" id="PS51677"/>
    </source>
</evidence>
<name>A0ABR6AHE4_9HYPH</name>